<dbReference type="CDD" id="cd06410">
    <property type="entry name" value="PB1_UP2"/>
    <property type="match status" value="1"/>
</dbReference>
<feature type="compositionally biased region" description="Pro residues" evidence="1">
    <location>
        <begin position="142"/>
        <end position="152"/>
    </location>
</feature>
<feature type="region of interest" description="Disordered" evidence="1">
    <location>
        <begin position="133"/>
        <end position="152"/>
    </location>
</feature>
<evidence type="ECO:0000313" key="5">
    <source>
        <dbReference type="EMBL" id="CAK9163490.1"/>
    </source>
</evidence>
<keyword evidence="6" id="KW-1185">Reference proteome</keyword>
<dbReference type="AlphaFoldDB" id="A0ABC8SLQ1"/>
<dbReference type="Proteomes" id="UP001642360">
    <property type="component" value="Unassembled WGS sequence"/>
</dbReference>
<sequence>MTGTLGSNKKTNKIKFLYSYGGKIVPRRVDGKLRYLGGHTRVVAVDRSVTFAELMVKFGELCGSSMSLRCKLPTEDLDFLVSVASDEDLSNVIQEYDRVSSSTADKSEMKVRAVLFPIKPLKKEFSLPSIVSSSSSTSSASPSPPCGVPGFYSPPPPQHNRSGCRFSSPAVRFRVGDQKDGGKVQRCYSRCCHCERRSPRRMYVVPPWNHSH</sequence>
<reference evidence="4 6" key="1">
    <citation type="submission" date="2024-02" db="EMBL/GenBank/DDBJ databases">
        <authorList>
            <person name="Vignale AGUSTIN F."/>
            <person name="Sosa J E."/>
            <person name="Modenutti C."/>
        </authorList>
    </citation>
    <scope>NUCLEOTIDE SEQUENCE [LARGE SCALE GENOMIC DNA]</scope>
</reference>
<dbReference type="EMBL" id="CAUOFW020002444">
    <property type="protein sequence ID" value="CAK9153711.1"/>
    <property type="molecule type" value="Genomic_DNA"/>
</dbReference>
<evidence type="ECO:0000313" key="3">
    <source>
        <dbReference type="EMBL" id="CAK9153711.1"/>
    </source>
</evidence>
<evidence type="ECO:0000259" key="2">
    <source>
        <dbReference type="SMART" id="SM00666"/>
    </source>
</evidence>
<evidence type="ECO:0000256" key="1">
    <source>
        <dbReference type="SAM" id="MobiDB-lite"/>
    </source>
</evidence>
<evidence type="ECO:0000313" key="4">
    <source>
        <dbReference type="EMBL" id="CAK9158099.1"/>
    </source>
</evidence>
<dbReference type="SMART" id="SM00666">
    <property type="entry name" value="PB1"/>
    <property type="match status" value="1"/>
</dbReference>
<accession>A0ABC8SLQ1</accession>
<dbReference type="InterPro" id="IPR000270">
    <property type="entry name" value="PB1_dom"/>
</dbReference>
<dbReference type="Pfam" id="PF00564">
    <property type="entry name" value="PB1"/>
    <property type="match status" value="1"/>
</dbReference>
<dbReference type="PANTHER" id="PTHR31066">
    <property type="entry name" value="OS05G0427100 PROTEIN-RELATED"/>
    <property type="match status" value="1"/>
</dbReference>
<organism evidence="4 6">
    <name type="scientific">Ilex paraguariensis</name>
    <name type="common">yerba mate</name>
    <dbReference type="NCBI Taxonomy" id="185542"/>
    <lineage>
        <taxon>Eukaryota</taxon>
        <taxon>Viridiplantae</taxon>
        <taxon>Streptophyta</taxon>
        <taxon>Embryophyta</taxon>
        <taxon>Tracheophyta</taxon>
        <taxon>Spermatophyta</taxon>
        <taxon>Magnoliopsida</taxon>
        <taxon>eudicotyledons</taxon>
        <taxon>Gunneridae</taxon>
        <taxon>Pentapetalae</taxon>
        <taxon>asterids</taxon>
        <taxon>campanulids</taxon>
        <taxon>Aquifoliales</taxon>
        <taxon>Aquifoliaceae</taxon>
        <taxon>Ilex</taxon>
    </lineage>
</organism>
<dbReference type="SUPFAM" id="SSF54277">
    <property type="entry name" value="CAD &amp; PB1 domains"/>
    <property type="match status" value="1"/>
</dbReference>
<gene>
    <name evidence="3" type="ORF">ILEXP_LOCUS22000</name>
    <name evidence="4" type="ORF">ILEXP_LOCUS26708</name>
    <name evidence="5" type="ORF">ILEXP_LOCUS32537</name>
</gene>
<name>A0ABC8SLQ1_9AQUA</name>
<feature type="domain" description="PB1" evidence="2">
    <location>
        <begin position="28"/>
        <end position="116"/>
    </location>
</feature>
<dbReference type="EMBL" id="CAUOFW020004038">
    <property type="protein sequence ID" value="CAK9163490.1"/>
    <property type="molecule type" value="Genomic_DNA"/>
</dbReference>
<protein>
    <recommendedName>
        <fullName evidence="2">PB1 domain-containing protein</fullName>
    </recommendedName>
</protein>
<dbReference type="PANTHER" id="PTHR31066:SF74">
    <property type="entry name" value="PB1 DOMAIN-CONTAINING PROTEIN"/>
    <property type="match status" value="1"/>
</dbReference>
<dbReference type="Gene3D" id="3.10.20.90">
    <property type="entry name" value="Phosphatidylinositol 3-kinase Catalytic Subunit, Chain A, domain 1"/>
    <property type="match status" value="1"/>
</dbReference>
<comment type="caution">
    <text evidence="4">The sequence shown here is derived from an EMBL/GenBank/DDBJ whole genome shotgun (WGS) entry which is preliminary data.</text>
</comment>
<dbReference type="InterPro" id="IPR053198">
    <property type="entry name" value="Gynoecium_Dev_Regulator"/>
</dbReference>
<proteinExistence type="predicted"/>
<evidence type="ECO:0000313" key="6">
    <source>
        <dbReference type="Proteomes" id="UP001642360"/>
    </source>
</evidence>
<dbReference type="EMBL" id="CAUOFW020003116">
    <property type="protein sequence ID" value="CAK9158099.1"/>
    <property type="molecule type" value="Genomic_DNA"/>
</dbReference>